<dbReference type="Gene3D" id="2.170.16.10">
    <property type="entry name" value="Hedgehog/Intein (Hint) domain"/>
    <property type="match status" value="1"/>
</dbReference>
<dbReference type="InterPro" id="IPR003587">
    <property type="entry name" value="Hint_dom_N"/>
</dbReference>
<dbReference type="SMART" id="SM00306">
    <property type="entry name" value="HintN"/>
    <property type="match status" value="1"/>
</dbReference>
<dbReference type="AlphaFoldDB" id="A3SPH9"/>
<dbReference type="EMBL" id="AALY01000002">
    <property type="protein sequence ID" value="EAP76369.1"/>
    <property type="molecule type" value="Genomic_DNA"/>
</dbReference>
<keyword evidence="3" id="KW-1185">Reference proteome</keyword>
<sequence>MQTLQVHLAQDFCVVTGANMGDALSFSEELEFDDTYELSPQAKTHALVLDSGQDGHFEIAKGSPLGTPGHRVIVDSCLTFMSAGGGTIEMLVLVEIDGLGDVSGLYARALAPLAPRTDYTLVGIDTDHARAKFAQIACVSFSRGTRITLATGAQTPIENLQVGDRVLTRDDGPRPVRWIGSSTARATGDLAPVRIRKGALNNSDDLVVSPDHRLFIYQRSDALGAGRHEILVRARHLVNGDTITQEDGGFIDYFQLLFDHHQIIYAEGIAAETLLVDTRTRGALPADLADAIESGLPDHAQRPHLEFEVAQSLLDHPNMAEILRRASTS</sequence>
<dbReference type="SUPFAM" id="SSF51294">
    <property type="entry name" value="Hedgehog/intein (Hint) domain"/>
    <property type="match status" value="1"/>
</dbReference>
<reference evidence="2 3" key="1">
    <citation type="submission" date="2005-12" db="EMBL/GenBank/DDBJ databases">
        <authorList>
            <person name="Moran M.A."/>
            <person name="Ferriera S."/>
            <person name="Johnson J."/>
            <person name="Kravitz S."/>
            <person name="Halpern A."/>
            <person name="Remington K."/>
            <person name="Beeson K."/>
            <person name="Tran B."/>
            <person name="Rogers Y.-H."/>
            <person name="Friedman R."/>
            <person name="Venter J.C."/>
        </authorList>
    </citation>
    <scope>NUCLEOTIDE SEQUENCE [LARGE SCALE GENOMIC DNA]</scope>
    <source>
        <strain evidence="3">ATCC BAA-591 / DSM 15170 / ISM</strain>
    </source>
</reference>
<dbReference type="eggNOG" id="COG2931">
    <property type="taxonomic scope" value="Bacteria"/>
</dbReference>
<evidence type="ECO:0000313" key="2">
    <source>
        <dbReference type="EMBL" id="EAP76369.1"/>
    </source>
</evidence>
<dbReference type="Proteomes" id="UP000005954">
    <property type="component" value="Unassembled WGS sequence"/>
</dbReference>
<organism evidence="2 3">
    <name type="scientific">Roseovarius nubinhibens (strain ATCC BAA-591 / DSM 15170 / ISM)</name>
    <dbReference type="NCBI Taxonomy" id="89187"/>
    <lineage>
        <taxon>Bacteria</taxon>
        <taxon>Pseudomonadati</taxon>
        <taxon>Pseudomonadota</taxon>
        <taxon>Alphaproteobacteria</taxon>
        <taxon>Rhodobacterales</taxon>
        <taxon>Roseobacteraceae</taxon>
        <taxon>Roseovarius</taxon>
    </lineage>
</organism>
<dbReference type="InterPro" id="IPR036844">
    <property type="entry name" value="Hint_dom_sf"/>
</dbReference>
<comment type="caution">
    <text evidence="2">The sequence shown here is derived from an EMBL/GenBank/DDBJ whole genome shotgun (WGS) entry which is preliminary data.</text>
</comment>
<feature type="domain" description="Hint" evidence="1">
    <location>
        <begin position="138"/>
        <end position="247"/>
    </location>
</feature>
<proteinExistence type="predicted"/>
<dbReference type="CDD" id="cd00081">
    <property type="entry name" value="Hint"/>
    <property type="match status" value="1"/>
</dbReference>
<evidence type="ECO:0000313" key="3">
    <source>
        <dbReference type="Proteomes" id="UP000005954"/>
    </source>
</evidence>
<name>A3SPH9_ROSNI</name>
<protein>
    <recommendedName>
        <fullName evidence="1">Hint domain-containing protein</fullName>
    </recommendedName>
</protein>
<accession>A3SPH9</accession>
<dbReference type="HOGENOM" id="CLU_051165_0_0_5"/>
<dbReference type="RefSeq" id="WP_009815194.1">
    <property type="nucleotide sequence ID" value="NZ_CH724156.1"/>
</dbReference>
<gene>
    <name evidence="2" type="ORF">ISM_15925</name>
</gene>
<evidence type="ECO:0000259" key="1">
    <source>
        <dbReference type="SMART" id="SM00306"/>
    </source>
</evidence>
<dbReference type="Pfam" id="PF13403">
    <property type="entry name" value="Hint_2"/>
    <property type="match status" value="1"/>
</dbReference>
<dbReference type="InterPro" id="IPR028992">
    <property type="entry name" value="Hedgehog/Intein_dom"/>
</dbReference>
<dbReference type="STRING" id="89187.ISM_15925"/>